<organism evidence="1 2">
    <name type="scientific">Microbacterium resistens</name>
    <dbReference type="NCBI Taxonomy" id="156977"/>
    <lineage>
        <taxon>Bacteria</taxon>
        <taxon>Bacillati</taxon>
        <taxon>Actinomycetota</taxon>
        <taxon>Actinomycetes</taxon>
        <taxon>Micrococcales</taxon>
        <taxon>Microbacteriaceae</taxon>
        <taxon>Microbacterium</taxon>
    </lineage>
</organism>
<reference evidence="1 2" key="1">
    <citation type="submission" date="2023-07" db="EMBL/GenBank/DDBJ databases">
        <title>Sorghum-associated microbial communities from plants grown in Nebraska, USA.</title>
        <authorList>
            <person name="Schachtman D."/>
        </authorList>
    </citation>
    <scope>NUCLEOTIDE SEQUENCE [LARGE SCALE GENOMIC DNA]</scope>
    <source>
        <strain evidence="1 2">2980</strain>
    </source>
</reference>
<dbReference type="EMBL" id="JAVDUM010000017">
    <property type="protein sequence ID" value="MDR6868755.1"/>
    <property type="molecule type" value="Genomic_DNA"/>
</dbReference>
<gene>
    <name evidence="1" type="ORF">J2Y69_003379</name>
</gene>
<proteinExistence type="predicted"/>
<keyword evidence="2" id="KW-1185">Reference proteome</keyword>
<protein>
    <recommendedName>
        <fullName evidence="3">HNH endonuclease</fullName>
    </recommendedName>
</protein>
<dbReference type="RefSeq" id="WP_310022886.1">
    <property type="nucleotide sequence ID" value="NZ_JAVDUM010000017.1"/>
</dbReference>
<evidence type="ECO:0000313" key="2">
    <source>
        <dbReference type="Proteomes" id="UP001259347"/>
    </source>
</evidence>
<evidence type="ECO:0008006" key="3">
    <source>
        <dbReference type="Google" id="ProtNLM"/>
    </source>
</evidence>
<dbReference type="Proteomes" id="UP001259347">
    <property type="component" value="Unassembled WGS sequence"/>
</dbReference>
<evidence type="ECO:0000313" key="1">
    <source>
        <dbReference type="EMBL" id="MDR6868755.1"/>
    </source>
</evidence>
<name>A0ABU1SGN0_9MICO</name>
<sequence length="133" mass="14983">MPVSRTRVCPLCDFEKATPSAFRDPGETGAGRPPKVCHECRTKHVDLQLHQQANVTRRFENREYRRSLAARSSLSVLLDRWAAHPDDRKTCPPIGGCGRRLHVSNFHTNAHQKDGLAPICRRCAADARTLRDS</sequence>
<accession>A0ABU1SGN0</accession>
<comment type="caution">
    <text evidence="1">The sequence shown here is derived from an EMBL/GenBank/DDBJ whole genome shotgun (WGS) entry which is preliminary data.</text>
</comment>